<feature type="domain" description="YrhK" evidence="2">
    <location>
        <begin position="20"/>
        <end position="74"/>
    </location>
</feature>
<name>A0ABU2C1D8_9ACTN</name>
<evidence type="ECO:0000259" key="2">
    <source>
        <dbReference type="Pfam" id="PF14145"/>
    </source>
</evidence>
<dbReference type="RefSeq" id="WP_310306157.1">
    <property type="nucleotide sequence ID" value="NZ_BAAAPS010000006.1"/>
</dbReference>
<keyword evidence="1" id="KW-1133">Transmembrane helix</keyword>
<reference evidence="3 4" key="1">
    <citation type="submission" date="2023-07" db="EMBL/GenBank/DDBJ databases">
        <title>Sequencing the genomes of 1000 actinobacteria strains.</title>
        <authorList>
            <person name="Klenk H.-P."/>
        </authorList>
    </citation>
    <scope>NUCLEOTIDE SEQUENCE [LARGE SCALE GENOMIC DNA]</scope>
    <source>
        <strain evidence="3 4">DSM 19426</strain>
    </source>
</reference>
<organism evidence="3 4">
    <name type="scientific">Nocardioides marmoribigeumensis</name>
    <dbReference type="NCBI Taxonomy" id="433649"/>
    <lineage>
        <taxon>Bacteria</taxon>
        <taxon>Bacillati</taxon>
        <taxon>Actinomycetota</taxon>
        <taxon>Actinomycetes</taxon>
        <taxon>Propionibacteriales</taxon>
        <taxon>Nocardioidaceae</taxon>
        <taxon>Nocardioides</taxon>
    </lineage>
</organism>
<accession>A0ABU2C1D8</accession>
<feature type="transmembrane region" description="Helical" evidence="1">
    <location>
        <begin position="27"/>
        <end position="46"/>
    </location>
</feature>
<proteinExistence type="predicted"/>
<dbReference type="Pfam" id="PF14145">
    <property type="entry name" value="YrhK"/>
    <property type="match status" value="1"/>
</dbReference>
<dbReference type="InterPro" id="IPR025424">
    <property type="entry name" value="YrhK_domain"/>
</dbReference>
<dbReference type="EMBL" id="JAVDYG010000001">
    <property type="protein sequence ID" value="MDR7364472.1"/>
    <property type="molecule type" value="Genomic_DNA"/>
</dbReference>
<protein>
    <recommendedName>
        <fullName evidence="2">YrhK domain-containing protein</fullName>
    </recommendedName>
</protein>
<keyword evidence="1" id="KW-0812">Transmembrane</keyword>
<evidence type="ECO:0000313" key="4">
    <source>
        <dbReference type="Proteomes" id="UP001183648"/>
    </source>
</evidence>
<gene>
    <name evidence="3" type="ORF">J2S63_004025</name>
</gene>
<sequence length="92" mass="10351">MPSTHDLTVHLGHDELVIRRRYESLSIANDVLIALWFVVGSAWSLWGSGQVADWLFLLGSVEFLARPAIRLARRVHLRRAGHEPTSDASSDF</sequence>
<dbReference type="Proteomes" id="UP001183648">
    <property type="component" value="Unassembled WGS sequence"/>
</dbReference>
<keyword evidence="1" id="KW-0472">Membrane</keyword>
<comment type="caution">
    <text evidence="3">The sequence shown here is derived from an EMBL/GenBank/DDBJ whole genome shotgun (WGS) entry which is preliminary data.</text>
</comment>
<evidence type="ECO:0000256" key="1">
    <source>
        <dbReference type="SAM" id="Phobius"/>
    </source>
</evidence>
<keyword evidence="4" id="KW-1185">Reference proteome</keyword>
<evidence type="ECO:0000313" key="3">
    <source>
        <dbReference type="EMBL" id="MDR7364472.1"/>
    </source>
</evidence>